<keyword evidence="1" id="KW-1133">Transmembrane helix</keyword>
<evidence type="ECO:0000313" key="3">
    <source>
        <dbReference type="Proteomes" id="UP000306980"/>
    </source>
</evidence>
<dbReference type="InterPro" id="IPR016956">
    <property type="entry name" value="YdjM"/>
</dbReference>
<keyword evidence="1" id="KW-0472">Membrane</keyword>
<accession>A0A5S3QGK8</accession>
<proteinExistence type="predicted"/>
<dbReference type="PANTHER" id="PTHR35531">
    <property type="entry name" value="INNER MEMBRANE PROTEIN YBCI-RELATED"/>
    <property type="match status" value="1"/>
</dbReference>
<keyword evidence="1" id="KW-0812">Transmembrane</keyword>
<dbReference type="OrthoDB" id="5459053at2"/>
<feature type="transmembrane region" description="Helical" evidence="1">
    <location>
        <begin position="61"/>
        <end position="81"/>
    </location>
</feature>
<reference evidence="2 3" key="1">
    <citation type="submission" date="2019-05" db="EMBL/GenBank/DDBJ databases">
        <title>Genomic analysis of Lentibacillus sp. NKC220-2.</title>
        <authorList>
            <person name="Oh Y.J."/>
        </authorList>
    </citation>
    <scope>NUCLEOTIDE SEQUENCE [LARGE SCALE GENOMIC DNA]</scope>
    <source>
        <strain evidence="2 3">NKC220-2</strain>
    </source>
</reference>
<keyword evidence="2" id="KW-0378">Hydrolase</keyword>
<dbReference type="EMBL" id="VCIA01000001">
    <property type="protein sequence ID" value="TMN20947.1"/>
    <property type="molecule type" value="Genomic_DNA"/>
</dbReference>
<dbReference type="PANTHER" id="PTHR35531:SF1">
    <property type="entry name" value="INNER MEMBRANE PROTEIN YBCI-RELATED"/>
    <property type="match status" value="1"/>
</dbReference>
<dbReference type="GO" id="GO:0016787">
    <property type="term" value="F:hydrolase activity"/>
    <property type="evidence" value="ECO:0007669"/>
    <property type="project" value="UniProtKB-KW"/>
</dbReference>
<sequence>MTMEWRTHLLSGIAAGYVVTGGDWRAAVVGGIAGIIPDLDEHKSKFGKIVFPLSFLINKMFGHRTITHSLLFSVLIVLVLYPLTSEWVWLSAGVGLLAHIAGDMLTGQVQFFYPVPKAIGFNVRQKTFHLLDRCTALLLLVYLGREMITNI</sequence>
<dbReference type="Pfam" id="PF04307">
    <property type="entry name" value="YdjM"/>
    <property type="match status" value="1"/>
</dbReference>
<comment type="caution">
    <text evidence="2">The sequence shown here is derived from an EMBL/GenBank/DDBJ whole genome shotgun (WGS) entry which is preliminary data.</text>
</comment>
<gene>
    <name evidence="2" type="ORF">FFL34_01595</name>
</gene>
<name>A0A5S3QGK8_9BACI</name>
<dbReference type="AlphaFoldDB" id="A0A5S3QGK8"/>
<evidence type="ECO:0000313" key="2">
    <source>
        <dbReference type="EMBL" id="TMN20947.1"/>
    </source>
</evidence>
<organism evidence="2 3">
    <name type="scientific">Lentibacillus cibarius</name>
    <dbReference type="NCBI Taxonomy" id="2583219"/>
    <lineage>
        <taxon>Bacteria</taxon>
        <taxon>Bacillati</taxon>
        <taxon>Bacillota</taxon>
        <taxon>Bacilli</taxon>
        <taxon>Bacillales</taxon>
        <taxon>Bacillaceae</taxon>
        <taxon>Lentibacillus</taxon>
    </lineage>
</organism>
<evidence type="ECO:0000256" key="1">
    <source>
        <dbReference type="SAM" id="Phobius"/>
    </source>
</evidence>
<dbReference type="InterPro" id="IPR007404">
    <property type="entry name" value="YdjM-like"/>
</dbReference>
<dbReference type="Proteomes" id="UP000306980">
    <property type="component" value="Unassembled WGS sequence"/>
</dbReference>
<dbReference type="PIRSF" id="PIRSF030780">
    <property type="entry name" value="Md_memb_hyd_prd"/>
    <property type="match status" value="1"/>
</dbReference>
<protein>
    <submittedName>
        <fullName evidence="2">Metal-dependent hydrolase</fullName>
    </submittedName>
</protein>